<comment type="subunit">
    <text evidence="3">NDH-1 is composed of 14 different subunits. Subunits NuoB, C, D, E, F, and G constitute the peripheral sector of the complex.</text>
</comment>
<dbReference type="PANTHER" id="PTHR11995">
    <property type="entry name" value="NADH DEHYDROGENASE"/>
    <property type="match status" value="1"/>
</dbReference>
<comment type="catalytic activity">
    <reaction evidence="3">
        <text>a quinone + NADH + 5 H(+)(in) = a quinol + NAD(+) + 4 H(+)(out)</text>
        <dbReference type="Rhea" id="RHEA:57888"/>
        <dbReference type="ChEBI" id="CHEBI:15378"/>
        <dbReference type="ChEBI" id="CHEBI:24646"/>
        <dbReference type="ChEBI" id="CHEBI:57540"/>
        <dbReference type="ChEBI" id="CHEBI:57945"/>
        <dbReference type="ChEBI" id="CHEBI:132124"/>
    </reaction>
</comment>
<evidence type="ECO:0000313" key="7">
    <source>
        <dbReference type="Proteomes" id="UP001593833"/>
    </source>
</evidence>
<dbReference type="Gene3D" id="3.40.50.12280">
    <property type="match status" value="1"/>
</dbReference>
<dbReference type="SUPFAM" id="SSF56770">
    <property type="entry name" value="HydA/Nqo6-like"/>
    <property type="match status" value="1"/>
</dbReference>
<dbReference type="EC" id="7.1.1.-" evidence="3"/>
<feature type="binding site" evidence="3">
    <location>
        <position position="97"/>
    </location>
    <ligand>
        <name>[4Fe-4S] cluster</name>
        <dbReference type="ChEBI" id="CHEBI:49883"/>
    </ligand>
</feature>
<dbReference type="HAMAP" id="MF_01356">
    <property type="entry name" value="NDH1_NuoB"/>
    <property type="match status" value="1"/>
</dbReference>
<keyword evidence="3 4" id="KW-0479">Metal-binding</keyword>
<keyword evidence="2 3" id="KW-0874">Quinone</keyword>
<evidence type="ECO:0000256" key="1">
    <source>
        <dbReference type="ARBA" id="ARBA00009173"/>
    </source>
</evidence>
<dbReference type="Pfam" id="PF01058">
    <property type="entry name" value="Oxidored_q6"/>
    <property type="match status" value="1"/>
</dbReference>
<dbReference type="EMBL" id="JBHPKH010000009">
    <property type="protein sequence ID" value="MFC1572270.1"/>
    <property type="molecule type" value="Genomic_DNA"/>
</dbReference>
<dbReference type="InterPro" id="IPR006138">
    <property type="entry name" value="NADH_UQ_OxRdtase_20Kd_su"/>
</dbReference>
<keyword evidence="3" id="KW-1278">Translocase</keyword>
<protein>
    <recommendedName>
        <fullName evidence="3">NADH-quinone oxidoreductase subunit B</fullName>
        <ecNumber evidence="3">7.1.1.-</ecNumber>
    </recommendedName>
    <alternativeName>
        <fullName evidence="3">NADH dehydrogenase I subunit B</fullName>
    </alternativeName>
    <alternativeName>
        <fullName evidence="3">NDH-1 subunit B</fullName>
    </alternativeName>
</protein>
<evidence type="ECO:0000259" key="5">
    <source>
        <dbReference type="Pfam" id="PF01058"/>
    </source>
</evidence>
<keyword evidence="3" id="KW-0813">Transport</keyword>
<proteinExistence type="inferred from homology"/>
<comment type="caution">
    <text evidence="6">The sequence shown here is derived from an EMBL/GenBank/DDBJ whole genome shotgun (WGS) entry which is preliminary data.</text>
</comment>
<keyword evidence="3 4" id="KW-0004">4Fe-4S</keyword>
<comment type="function">
    <text evidence="3">NDH-1 shuttles electrons from NADH, via FMN and iron-sulfur (Fe-S) centers, to quinones in the respiratory chain. The immediate electron acceptor for the enzyme in this species is believed to be ubiquinone. Couples the redox reaction to proton translocation (for every two electrons transferred, four hydrogen ions are translocated across the cytoplasmic membrane), and thus conserves the redox energy in a proton gradient.</text>
</comment>
<name>A0ABV6YIV6_UNCEI</name>
<feature type="binding site" evidence="3">
    <location>
        <position position="126"/>
    </location>
    <ligand>
        <name>[4Fe-4S] cluster</name>
        <dbReference type="ChEBI" id="CHEBI:49883"/>
    </ligand>
</feature>
<comment type="subcellular location">
    <subcellularLocation>
        <location evidence="3">Cell membrane</location>
        <topology evidence="3">Peripheral membrane protein</topology>
        <orientation evidence="3">Cytoplasmic side</orientation>
    </subcellularLocation>
</comment>
<dbReference type="NCBIfam" id="NF005012">
    <property type="entry name" value="PRK06411.1"/>
    <property type="match status" value="1"/>
</dbReference>
<gene>
    <name evidence="3" type="primary">nuoB</name>
    <name evidence="6" type="ORF">ACFL6M_01605</name>
</gene>
<reference evidence="6 7" key="1">
    <citation type="submission" date="2024-09" db="EMBL/GenBank/DDBJ databases">
        <authorList>
            <person name="D'Angelo T."/>
        </authorList>
    </citation>
    <scope>NUCLEOTIDE SEQUENCE [LARGE SCALE GENOMIC DNA]</scope>
    <source>
        <strain evidence="6">SAG AM-320-E07</strain>
    </source>
</reference>
<evidence type="ECO:0000256" key="2">
    <source>
        <dbReference type="ARBA" id="ARBA00022719"/>
    </source>
</evidence>
<keyword evidence="3 4" id="KW-0520">NAD</keyword>
<keyword evidence="3" id="KW-0472">Membrane</keyword>
<keyword evidence="7" id="KW-1185">Reference proteome</keyword>
<dbReference type="Proteomes" id="UP001593833">
    <property type="component" value="Unassembled WGS sequence"/>
</dbReference>
<dbReference type="NCBIfam" id="TIGR01957">
    <property type="entry name" value="nuoB_fam"/>
    <property type="match status" value="1"/>
</dbReference>
<comment type="similarity">
    <text evidence="1 3 4">Belongs to the complex I 20 kDa subunit family.</text>
</comment>
<feature type="domain" description="NADH:ubiquinone oxidoreductase-like 20kDa subunit" evidence="5">
    <location>
        <begin position="31"/>
        <end position="140"/>
    </location>
</feature>
<sequence>MPNNVALTRVDAVVGWARSWSIFVYPFVTACCGMEYMSLAAPHYDLDRFGAALPRFSPRHADLLMVVGTVSHKIAPVLRHVYDQMTEPKYVLAFGVCTVSGGFYDNYSTVQGIDTILPVDVHVPGCPPRPEMVLDGIMKLQEKIRQSKQEL</sequence>
<evidence type="ECO:0000256" key="4">
    <source>
        <dbReference type="RuleBase" id="RU004464"/>
    </source>
</evidence>
<evidence type="ECO:0000313" key="6">
    <source>
        <dbReference type="EMBL" id="MFC1572270.1"/>
    </source>
</evidence>
<comment type="cofactor">
    <cofactor evidence="3">
        <name>[4Fe-4S] cluster</name>
        <dbReference type="ChEBI" id="CHEBI:49883"/>
    </cofactor>
    <text evidence="3">Binds 1 [4Fe-4S] cluster.</text>
</comment>
<feature type="binding site" evidence="3">
    <location>
        <position position="31"/>
    </location>
    <ligand>
        <name>[4Fe-4S] cluster</name>
        <dbReference type="ChEBI" id="CHEBI:49883"/>
    </ligand>
</feature>
<keyword evidence="3 4" id="KW-0411">Iron-sulfur</keyword>
<keyword evidence="3" id="KW-0830">Ubiquinone</keyword>
<dbReference type="PANTHER" id="PTHR11995:SF14">
    <property type="entry name" value="NADH DEHYDROGENASE [UBIQUINONE] IRON-SULFUR PROTEIN 7, MITOCHONDRIAL"/>
    <property type="match status" value="1"/>
</dbReference>
<accession>A0ABV6YIV6</accession>
<keyword evidence="3" id="KW-1003">Cell membrane</keyword>
<feature type="binding site" evidence="3">
    <location>
        <position position="32"/>
    </location>
    <ligand>
        <name>[4Fe-4S] cluster</name>
        <dbReference type="ChEBI" id="CHEBI:49883"/>
    </ligand>
</feature>
<evidence type="ECO:0000256" key="3">
    <source>
        <dbReference type="HAMAP-Rule" id="MF_01356"/>
    </source>
</evidence>
<organism evidence="6 7">
    <name type="scientific">Eiseniibacteriota bacterium</name>
    <dbReference type="NCBI Taxonomy" id="2212470"/>
    <lineage>
        <taxon>Bacteria</taxon>
        <taxon>Candidatus Eiseniibacteriota</taxon>
    </lineage>
</organism>
<keyword evidence="3 4" id="KW-0408">Iron</keyword>
<dbReference type="InterPro" id="IPR006137">
    <property type="entry name" value="NADH_UbQ_OxRdtase-like_20kDa"/>
</dbReference>